<proteinExistence type="predicted"/>
<keyword evidence="3" id="KW-0472">Membrane</keyword>
<dbReference type="GO" id="GO:0045505">
    <property type="term" value="F:dynein intermediate chain binding"/>
    <property type="evidence" value="ECO:0007669"/>
    <property type="project" value="InterPro"/>
</dbReference>
<feature type="region of interest" description="Disordered" evidence="2">
    <location>
        <begin position="675"/>
        <end position="695"/>
    </location>
</feature>
<dbReference type="PhylomeDB" id="E9AMT1"/>
<sequence length="1437" mass="155564">MAGLGAGEAAAASPGLTVGAIVAYECFLDETAGSASWRVGSILALPSSPSSAGDDTVEGGAARTAGRSTNSMNDPKFLKSTPQNASRVDGSAPDDKERSAAVVATPPLVPASACQTVLIQPWISLASTAGAHGDAGHASPSGGPHSPSPSPEQHGVARAVRLAEINAMQRELEEIEHFARGEGAGDAGVYPTTAASRRCTSAACGGEDDGNDRRLAGELLHAYTRVLGFRTESRGHSHLRADDLHRGSEESATAVVVDSDDDDGINPELTRQIEHKLAEFRKRASNMLSGMQTARRNERDLQAAQKRVQVSLEDAKRQLREAQKKVQRIDKRHLHEIQGYRLPPVVVKHVMDAVLCVLGETAKNWTDVVTAMRSPSFISNVGSLHHGQLALADVQELKKNFISNPRFSYADVLKGSHALGQFHEWVIRQLQLMEAGSAHAEFMREKEESNQELAIAREKMEAEAAELRHLEEELEALMREQTRQLQERRSGTLTPCPTGVEGLSQRPSSPLTNVLLPASGSQGAATTSPQRTRRPSTHAASGAESPMSTSVQLRAAVADSVEAMASSNGAPAIGGDAQRRSSTSVTAISVPSGSASAPHTAADAAAAMADGAMKMTMGGVAAASHPPTAVLLTQQQQQVPVMVPPGTQWICPHPCALQSRTYVLRSSILCVLGHQQERTGEKPGETSPDNGTATPARDMFELTTAQQQFVAEALHGPARALPPLSPSSATAGSARSSHATIVTQHTKAFTEKEWETVVRDSPDELCRAFMEDVAMICHVPSRAVTDVAWVLRGLHVQCAVCHPSTDSSKAVQAALEKEAYPTVMALYAQRQRVPDSLDDESTRQLHQAMRLASMEDEIRAAQQPEAEARRETESLRDAFEREKQAFMEKMAVAQTSSQAGTHDDVRADLTLQEALEERTAQLGHVQASLAETQAKAKRAEDQLATAQAHLVSAEKRAAKVKADAEAARTAADLAAIQAEKTLEDLGSQLRAAHAAFEGERTRHQTELDEAQAAAAARETRLRQQLDAMKHRLADAQPREEPMEKEEKTQQDFTAAADARRAAEHAAQVAELERKLREASSAQAALQAEHRHLREELERAQAQATEKEKTRLRLLENMESVRKQMEYPQQHGARRAAIPVEHYRKNGFERAHVRAAEADAALVEALRAQLTATEVATNFCRAELEAQKSAEAAARERQAVRHAAVTAIREKIEDLAESVTIAADRPRQPPQQLASEKERFIGELIAQLGEVEDEKAEINTATARAQRSFATMQREVSDAQGRAAQLEEARRTACKELQAMTATVSAEDAGNSVTDAELVHSGSMQDHQEALVDISERVLAASAALTSASDALATYQQQRAVEPKQEEAFIANVFFESDGRYRRPNREGAELAAQIMGEVYDAATGTFLSRHQWAWMHVCLGVLLLFSFTTLQYKKYDV</sequence>
<feature type="coiled-coil region" evidence="1">
    <location>
        <begin position="922"/>
        <end position="970"/>
    </location>
</feature>
<feature type="coiled-coil region" evidence="1">
    <location>
        <begin position="1061"/>
        <end position="1116"/>
    </location>
</feature>
<evidence type="ECO:0000256" key="3">
    <source>
        <dbReference type="SAM" id="Phobius"/>
    </source>
</evidence>
<dbReference type="InterPro" id="IPR056614">
    <property type="entry name" value="FAZ1_cons"/>
</dbReference>
<feature type="transmembrane region" description="Helical" evidence="3">
    <location>
        <begin position="1412"/>
        <end position="1432"/>
    </location>
</feature>
<dbReference type="OMA" id="VLIQPWI"/>
<feature type="domain" description="Flagellar attachment zone protein 1 conserved" evidence="5">
    <location>
        <begin position="740"/>
        <end position="830"/>
    </location>
</feature>
<dbReference type="Pfam" id="PF12777">
    <property type="entry name" value="MT"/>
    <property type="match status" value="1"/>
</dbReference>
<dbReference type="InterPro" id="IPR024743">
    <property type="entry name" value="Dynein_HC_stalk"/>
</dbReference>
<evidence type="ECO:0000256" key="1">
    <source>
        <dbReference type="SAM" id="Coils"/>
    </source>
</evidence>
<name>E9AMT1_LEIMU</name>
<dbReference type="Pfam" id="PF23398">
    <property type="entry name" value="FAZ1_cons"/>
    <property type="match status" value="1"/>
</dbReference>
<keyword evidence="3" id="KW-1133">Transmembrane helix</keyword>
<feature type="compositionally biased region" description="Low complexity" evidence="2">
    <location>
        <begin position="136"/>
        <end position="145"/>
    </location>
</feature>
<feature type="coiled-coil region" evidence="1">
    <location>
        <begin position="305"/>
        <end position="332"/>
    </location>
</feature>
<dbReference type="VEuPathDB" id="TriTrypDB:LmxM.09.0800"/>
<dbReference type="Gene3D" id="1.20.920.20">
    <property type="match status" value="1"/>
</dbReference>
<dbReference type="OrthoDB" id="267560at2759"/>
<feature type="domain" description="Dynein heavy chain coiled coil stalk" evidence="4">
    <location>
        <begin position="300"/>
        <end position="478"/>
    </location>
</feature>
<organism evidence="6 7">
    <name type="scientific">Leishmania mexicana (strain MHOM/GT/2001/U1103)</name>
    <dbReference type="NCBI Taxonomy" id="929439"/>
    <lineage>
        <taxon>Eukaryota</taxon>
        <taxon>Discoba</taxon>
        <taxon>Euglenozoa</taxon>
        <taxon>Kinetoplastea</taxon>
        <taxon>Metakinetoplastina</taxon>
        <taxon>Trypanosomatida</taxon>
        <taxon>Trypanosomatidae</taxon>
        <taxon>Leishmaniinae</taxon>
        <taxon>Leishmania</taxon>
    </lineage>
</organism>
<feature type="region of interest" description="Disordered" evidence="2">
    <location>
        <begin position="130"/>
        <end position="156"/>
    </location>
</feature>
<feature type="compositionally biased region" description="Basic and acidic residues" evidence="2">
    <location>
        <begin position="481"/>
        <end position="490"/>
    </location>
</feature>
<dbReference type="PANTHER" id="PTHR45703:SF37">
    <property type="entry name" value="DYNEINS HEAVY CHAIN"/>
    <property type="match status" value="1"/>
</dbReference>
<keyword evidence="1" id="KW-0175">Coiled coil</keyword>
<dbReference type="Proteomes" id="UP000007259">
    <property type="component" value="Chromosome 9"/>
</dbReference>
<protein>
    <submittedName>
        <fullName evidence="6">Kinetoplast-associated protein-like protein</fullName>
    </submittedName>
</protein>
<keyword evidence="3" id="KW-0812">Transmembrane</keyword>
<keyword evidence="7" id="KW-1185">Reference proteome</keyword>
<dbReference type="GO" id="GO:0030286">
    <property type="term" value="C:dynein complex"/>
    <property type="evidence" value="ECO:0007669"/>
    <property type="project" value="InterPro"/>
</dbReference>
<dbReference type="KEGG" id="lmi:LMXM_09_0800"/>
<feature type="region of interest" description="Disordered" evidence="2">
    <location>
        <begin position="47"/>
        <end position="100"/>
    </location>
</feature>
<feature type="coiled-coil region" evidence="1">
    <location>
        <begin position="1268"/>
        <end position="1302"/>
    </location>
</feature>
<evidence type="ECO:0000313" key="6">
    <source>
        <dbReference type="EMBL" id="CBZ24236.1"/>
    </source>
</evidence>
<evidence type="ECO:0000313" key="7">
    <source>
        <dbReference type="Proteomes" id="UP000007259"/>
    </source>
</evidence>
<evidence type="ECO:0000259" key="4">
    <source>
        <dbReference type="Pfam" id="PF12777"/>
    </source>
</evidence>
<dbReference type="PANTHER" id="PTHR45703">
    <property type="entry name" value="DYNEIN HEAVY CHAIN"/>
    <property type="match status" value="1"/>
</dbReference>
<evidence type="ECO:0000256" key="2">
    <source>
        <dbReference type="SAM" id="MobiDB-lite"/>
    </source>
</evidence>
<reference evidence="6 7" key="1">
    <citation type="journal article" date="2011" name="Genome Res.">
        <title>Chromosome and gene copy number variation allow major structural change between species and strains of Leishmania.</title>
        <authorList>
            <person name="Rogers M.B."/>
            <person name="Hilley J.D."/>
            <person name="Dickens N.J."/>
            <person name="Wilkes J."/>
            <person name="Bates P.A."/>
            <person name="Depledge D.P."/>
            <person name="Harris D."/>
            <person name="Her Y."/>
            <person name="Herzyk P."/>
            <person name="Imamura H."/>
            <person name="Otto T.D."/>
            <person name="Sanders M."/>
            <person name="Seeger K."/>
            <person name="Dujardin J.C."/>
            <person name="Berriman M."/>
            <person name="Smith D.F."/>
            <person name="Hertz-Fowler C."/>
            <person name="Mottram J.C."/>
        </authorList>
    </citation>
    <scope>NUCLEOTIDE SEQUENCE [LARGE SCALE GENOMIC DNA]</scope>
    <source>
        <strain evidence="6 7">MHOM/GT/2001/U1103</strain>
    </source>
</reference>
<feature type="compositionally biased region" description="Basic and acidic residues" evidence="2">
    <location>
        <begin position="675"/>
        <end position="684"/>
    </location>
</feature>
<dbReference type="GeneID" id="13447494"/>
<dbReference type="RefSeq" id="XP_003872762.1">
    <property type="nucleotide sequence ID" value="XM_003872713.1"/>
</dbReference>
<dbReference type="EMBL" id="FR799562">
    <property type="protein sequence ID" value="CBZ24236.1"/>
    <property type="molecule type" value="Genomic_DNA"/>
</dbReference>
<evidence type="ECO:0000259" key="5">
    <source>
        <dbReference type="Pfam" id="PF23398"/>
    </source>
</evidence>
<accession>E9AMT1</accession>
<gene>
    <name evidence="6" type="ORF">LMXM_09_0800</name>
</gene>
<feature type="region of interest" description="Disordered" evidence="2">
    <location>
        <begin position="481"/>
        <end position="549"/>
    </location>
</feature>
<dbReference type="GO" id="GO:0051959">
    <property type="term" value="F:dynein light intermediate chain binding"/>
    <property type="evidence" value="ECO:0007669"/>
    <property type="project" value="InterPro"/>
</dbReference>
<dbReference type="InterPro" id="IPR026983">
    <property type="entry name" value="DHC"/>
</dbReference>
<dbReference type="GO" id="GO:0007018">
    <property type="term" value="P:microtubule-based movement"/>
    <property type="evidence" value="ECO:0007669"/>
    <property type="project" value="InterPro"/>
</dbReference>